<proteinExistence type="predicted"/>
<accession>A0A9Q0YSK0</accession>
<dbReference type="PROSITE" id="PS50222">
    <property type="entry name" value="EF_HAND_2"/>
    <property type="match status" value="1"/>
</dbReference>
<dbReference type="Gene3D" id="1.10.238.10">
    <property type="entry name" value="EF-hand"/>
    <property type="match status" value="1"/>
</dbReference>
<dbReference type="SUPFAM" id="SSF47473">
    <property type="entry name" value="EF-hand"/>
    <property type="match status" value="1"/>
</dbReference>
<keyword evidence="1" id="KW-0106">Calcium</keyword>
<keyword evidence="2" id="KW-0732">Signal</keyword>
<dbReference type="InterPro" id="IPR011992">
    <property type="entry name" value="EF-hand-dom_pair"/>
</dbReference>
<dbReference type="InterPro" id="IPR018247">
    <property type="entry name" value="EF_Hand_1_Ca_BS"/>
</dbReference>
<sequence length="134" mass="14927">MKMTRFLILAAIVALTIVHNDACTSSSGRTPAWDIGNNAEIYPTFSNGAVGVGVTIRFKRDTDAKREMFDLLDADSDGFISACEWIKEGGSVTNFVEFLNDDDTDYDEKISWEEFQSVTVKSQSDKQAPMNKKQ</sequence>
<dbReference type="PROSITE" id="PS00018">
    <property type="entry name" value="EF_HAND_1"/>
    <property type="match status" value="1"/>
</dbReference>
<dbReference type="EMBL" id="JAIZAY010000018">
    <property type="protein sequence ID" value="KAJ8024811.1"/>
    <property type="molecule type" value="Genomic_DNA"/>
</dbReference>
<dbReference type="GO" id="GO:0005509">
    <property type="term" value="F:calcium ion binding"/>
    <property type="evidence" value="ECO:0007669"/>
    <property type="project" value="InterPro"/>
</dbReference>
<dbReference type="AlphaFoldDB" id="A0A9Q0YSK0"/>
<feature type="domain" description="EF-hand" evidence="3">
    <location>
        <begin position="60"/>
        <end position="95"/>
    </location>
</feature>
<evidence type="ECO:0000313" key="4">
    <source>
        <dbReference type="EMBL" id="KAJ8024811.1"/>
    </source>
</evidence>
<protein>
    <recommendedName>
        <fullName evidence="3">EF-hand domain-containing protein</fullName>
    </recommendedName>
</protein>
<organism evidence="4 5">
    <name type="scientific">Holothuria leucospilota</name>
    <name type="common">Black long sea cucumber</name>
    <name type="synonym">Mertensiothuria leucospilota</name>
    <dbReference type="NCBI Taxonomy" id="206669"/>
    <lineage>
        <taxon>Eukaryota</taxon>
        <taxon>Metazoa</taxon>
        <taxon>Echinodermata</taxon>
        <taxon>Eleutherozoa</taxon>
        <taxon>Echinozoa</taxon>
        <taxon>Holothuroidea</taxon>
        <taxon>Aspidochirotacea</taxon>
        <taxon>Aspidochirotida</taxon>
        <taxon>Holothuriidae</taxon>
        <taxon>Holothuria</taxon>
    </lineage>
</organism>
<gene>
    <name evidence="4" type="ORF">HOLleu_34831</name>
</gene>
<reference evidence="4" key="1">
    <citation type="submission" date="2021-10" db="EMBL/GenBank/DDBJ databases">
        <title>Tropical sea cucumber genome reveals ecological adaptation and Cuvierian tubules defense mechanism.</title>
        <authorList>
            <person name="Chen T."/>
        </authorList>
    </citation>
    <scope>NUCLEOTIDE SEQUENCE</scope>
    <source>
        <strain evidence="4">Nanhai2018</strain>
        <tissue evidence="4">Muscle</tissue>
    </source>
</reference>
<dbReference type="Pfam" id="PF13202">
    <property type="entry name" value="EF-hand_5"/>
    <property type="match status" value="1"/>
</dbReference>
<feature type="chain" id="PRO_5040319416" description="EF-hand domain-containing protein" evidence="2">
    <location>
        <begin position="23"/>
        <end position="134"/>
    </location>
</feature>
<dbReference type="InterPro" id="IPR002048">
    <property type="entry name" value="EF_hand_dom"/>
</dbReference>
<name>A0A9Q0YSK0_HOLLE</name>
<dbReference type="Proteomes" id="UP001152320">
    <property type="component" value="Chromosome 18"/>
</dbReference>
<evidence type="ECO:0000313" key="5">
    <source>
        <dbReference type="Proteomes" id="UP001152320"/>
    </source>
</evidence>
<keyword evidence="5" id="KW-1185">Reference proteome</keyword>
<dbReference type="OrthoDB" id="10197476at2759"/>
<evidence type="ECO:0000259" key="3">
    <source>
        <dbReference type="PROSITE" id="PS50222"/>
    </source>
</evidence>
<evidence type="ECO:0000256" key="1">
    <source>
        <dbReference type="ARBA" id="ARBA00022837"/>
    </source>
</evidence>
<evidence type="ECO:0000256" key="2">
    <source>
        <dbReference type="SAM" id="SignalP"/>
    </source>
</evidence>
<feature type="signal peptide" evidence="2">
    <location>
        <begin position="1"/>
        <end position="22"/>
    </location>
</feature>
<comment type="caution">
    <text evidence="4">The sequence shown here is derived from an EMBL/GenBank/DDBJ whole genome shotgun (WGS) entry which is preliminary data.</text>
</comment>